<evidence type="ECO:0008006" key="5">
    <source>
        <dbReference type="Google" id="ProtNLM"/>
    </source>
</evidence>
<keyword evidence="4" id="KW-1185">Reference proteome</keyword>
<evidence type="ECO:0000313" key="4">
    <source>
        <dbReference type="Proteomes" id="UP001164965"/>
    </source>
</evidence>
<sequence length="302" mass="31672">MRAPGPRALRHGGLTTGVVLAVLAVLAVVNLRTVHTTGRALAPLTARASATVTAAADGRATVTFTGGDGRARTVQVAVDGVPTSPTTVAYDPADPTRVVLPGSPPVVSGDRATTHLAVLVLLVVVVLGVGLQRILTRARLRRSAPRLLRVRRVRQQHRLLSRSWIEVVGTTPVQRFPVYFDPVLVTLASPAEVAVHGTGALRALQVDGGWVYPSGRVRTAEPKGRLIDNPSRPDTGARERAARSAPLRRQLQVDGVLLAPAPFVGIFWVLLDGGGVPVWLGATLVTAALALWAAAVQGSDPS</sequence>
<evidence type="ECO:0000313" key="3">
    <source>
        <dbReference type="EMBL" id="UZJ23901.1"/>
    </source>
</evidence>
<keyword evidence="2" id="KW-1133">Transmembrane helix</keyword>
<dbReference type="RefSeq" id="WP_265382009.1">
    <property type="nucleotide sequence ID" value="NZ_CP110615.1"/>
</dbReference>
<accession>A0ABY6NXQ7</accession>
<gene>
    <name evidence="3" type="ORF">RHODO2019_11955</name>
</gene>
<dbReference type="EMBL" id="CP110615">
    <property type="protein sequence ID" value="UZJ23901.1"/>
    <property type="molecule type" value="Genomic_DNA"/>
</dbReference>
<feature type="transmembrane region" description="Helical" evidence="2">
    <location>
        <begin position="116"/>
        <end position="136"/>
    </location>
</feature>
<proteinExistence type="predicted"/>
<feature type="transmembrane region" description="Helical" evidence="2">
    <location>
        <begin position="253"/>
        <end position="271"/>
    </location>
</feature>
<evidence type="ECO:0000256" key="2">
    <source>
        <dbReference type="SAM" id="Phobius"/>
    </source>
</evidence>
<reference evidence="3" key="1">
    <citation type="submission" date="2022-10" db="EMBL/GenBank/DDBJ databases">
        <title>Rhodococcus sp.75.</title>
        <authorList>
            <person name="Sun M."/>
        </authorList>
    </citation>
    <scope>NUCLEOTIDE SEQUENCE</scope>
    <source>
        <strain evidence="3">75</strain>
    </source>
</reference>
<keyword evidence="2" id="KW-0472">Membrane</keyword>
<feature type="region of interest" description="Disordered" evidence="1">
    <location>
        <begin position="222"/>
        <end position="243"/>
    </location>
</feature>
<evidence type="ECO:0000256" key="1">
    <source>
        <dbReference type="SAM" id="MobiDB-lite"/>
    </source>
</evidence>
<name>A0ABY6NXQ7_9NOCA</name>
<protein>
    <recommendedName>
        <fullName evidence="5">DUF3592 domain-containing protein</fullName>
    </recommendedName>
</protein>
<keyword evidence="2" id="KW-0812">Transmembrane</keyword>
<feature type="transmembrane region" description="Helical" evidence="2">
    <location>
        <begin position="12"/>
        <end position="31"/>
    </location>
</feature>
<feature type="transmembrane region" description="Helical" evidence="2">
    <location>
        <begin position="277"/>
        <end position="296"/>
    </location>
</feature>
<dbReference type="Proteomes" id="UP001164965">
    <property type="component" value="Chromosome"/>
</dbReference>
<organism evidence="3 4">
    <name type="scientific">Rhodococcus antarcticus</name>
    <dbReference type="NCBI Taxonomy" id="2987751"/>
    <lineage>
        <taxon>Bacteria</taxon>
        <taxon>Bacillati</taxon>
        <taxon>Actinomycetota</taxon>
        <taxon>Actinomycetes</taxon>
        <taxon>Mycobacteriales</taxon>
        <taxon>Nocardiaceae</taxon>
        <taxon>Rhodococcus</taxon>
    </lineage>
</organism>